<proteinExistence type="predicted"/>
<comment type="caution">
    <text evidence="1">The sequence shown here is derived from an EMBL/GenBank/DDBJ whole genome shotgun (WGS) entry which is preliminary data.</text>
</comment>
<name>A0A8H5SWE7_FUSCI</name>
<reference evidence="2" key="1">
    <citation type="journal article" date="2020" name="BMC Genomics">
        <title>Correction to: Identification and distribution of gene clusters required for synthesis of sphingolipid metabolism inhibitors in diverse species of the filamentous fungus Fusarium.</title>
        <authorList>
            <person name="Kim H.S."/>
            <person name="Lohmar J.M."/>
            <person name="Busman M."/>
            <person name="Brown D.W."/>
            <person name="Naumann T.A."/>
            <person name="Divon H.H."/>
            <person name="Lysoe E."/>
            <person name="Uhlig S."/>
            <person name="Proctor R.H."/>
        </authorList>
    </citation>
    <scope>NUCLEOTIDE SEQUENCE [LARGE SCALE GENOMIC DNA]</scope>
    <source>
        <strain evidence="2">NRRL 25331</strain>
    </source>
</reference>
<evidence type="ECO:0000313" key="1">
    <source>
        <dbReference type="EMBL" id="KAF5661210.1"/>
    </source>
</evidence>
<evidence type="ECO:0000313" key="2">
    <source>
        <dbReference type="Proteomes" id="UP000572754"/>
    </source>
</evidence>
<dbReference type="Proteomes" id="UP000572754">
    <property type="component" value="Unassembled WGS sequence"/>
</dbReference>
<dbReference type="EMBL" id="JAAQPE010000491">
    <property type="protein sequence ID" value="KAF5661210.1"/>
    <property type="molecule type" value="Genomic_DNA"/>
</dbReference>
<keyword evidence="2" id="KW-1185">Reference proteome</keyword>
<gene>
    <name evidence="1" type="ORF">FCIRC_11914</name>
</gene>
<protein>
    <submittedName>
        <fullName evidence="1">Uncharacterized protein</fullName>
    </submittedName>
</protein>
<dbReference type="AlphaFoldDB" id="A0A8H5SWE7"/>
<accession>A0A8H5SWE7</accession>
<organism evidence="1 2">
    <name type="scientific">Fusarium circinatum</name>
    <name type="common">Pitch canker fungus</name>
    <name type="synonym">Gibberella circinata</name>
    <dbReference type="NCBI Taxonomy" id="48490"/>
    <lineage>
        <taxon>Eukaryota</taxon>
        <taxon>Fungi</taxon>
        <taxon>Dikarya</taxon>
        <taxon>Ascomycota</taxon>
        <taxon>Pezizomycotina</taxon>
        <taxon>Sordariomycetes</taxon>
        <taxon>Hypocreomycetidae</taxon>
        <taxon>Hypocreales</taxon>
        <taxon>Nectriaceae</taxon>
        <taxon>Fusarium</taxon>
        <taxon>Fusarium fujikuroi species complex</taxon>
    </lineage>
</organism>
<sequence>MTLLSNQFRQGQEEVETKLREKSKVVLEDLMGKMESLSKRQDYPKKDTLGYRKTSNIELRDRRVQDHVANFHSSLNTITENHKNPESKVNRALDDISNAKSQVSDAKESVDAQSTRLSVVEGTQAEVMKALGKISGALDIIAGQI</sequence>
<reference evidence="1 2" key="2">
    <citation type="submission" date="2020-05" db="EMBL/GenBank/DDBJ databases">
        <title>Identification and distribution of gene clusters putatively required for synthesis of sphingolipid metabolism inhibitors in phylogenetically diverse species of the filamentous fungus Fusarium.</title>
        <authorList>
            <person name="Kim H.-S."/>
            <person name="Busman M."/>
            <person name="Brown D.W."/>
            <person name="Divon H."/>
            <person name="Uhlig S."/>
            <person name="Proctor R.H."/>
        </authorList>
    </citation>
    <scope>NUCLEOTIDE SEQUENCE [LARGE SCALE GENOMIC DNA]</scope>
    <source>
        <strain evidence="1 2">NRRL 25331</strain>
    </source>
</reference>